<evidence type="ECO:0000313" key="2">
    <source>
        <dbReference type="EMBL" id="GEU79668.1"/>
    </source>
</evidence>
<name>A0A6L2N0C4_TANCI</name>
<dbReference type="AlphaFoldDB" id="A0A6L2N0C4"/>
<proteinExistence type="predicted"/>
<accession>A0A6L2N0C4</accession>
<dbReference type="EMBL" id="BKCJ010007920">
    <property type="protein sequence ID" value="GEU79668.1"/>
    <property type="molecule type" value="Genomic_DNA"/>
</dbReference>
<dbReference type="PANTHER" id="PTHR11439:SF495">
    <property type="entry name" value="REVERSE TRANSCRIPTASE, RNA-DEPENDENT DNA POLYMERASE-RELATED"/>
    <property type="match status" value="1"/>
</dbReference>
<dbReference type="CDD" id="cd09272">
    <property type="entry name" value="RNase_HI_RT_Ty1"/>
    <property type="match status" value="1"/>
</dbReference>
<comment type="caution">
    <text evidence="2">The sequence shown here is derived from an EMBL/GenBank/DDBJ whole genome shotgun (WGS) entry which is preliminary data.</text>
</comment>
<sequence>MQEELLQFKLRKGYTQEERIDYDEVFAPVARIEAIRLFLAYAFFMGFMVYQMDVKSAFCYGRIEEEVYVCQPLGFEDPNHPDKVYKVVKALYGLHQAQKACQDKYVTEVLRKFNFSDVKTANTPVDTEKHLVKDADGDDVDVNLYRSIIRSLMYLTASRPDIMYGICVCARFQVTPKVSHLHAFKIIFRYLKSKPKLGHWYPRDSPLELVAYTDSGYVGASIDRKSKTEGCQFLGRRLISWQCKKQTVIATSTTKAEYMAVASCCGQVKQSIMDGFVDGKKVIVNEASIRRDLRLDDAEANKVLSLEKIKTNQSPKIKKLKKRAEKLEGKKKKRTHGLKRMYKVGLSARVESSEEEGLGNQEDTFKHGRIAKIDADKYLFLIDETTQNQGSINNQDEMMFDMNADLQGEEVVVDKDTNVESTSVNHRRTTGQPPPNHYWTTGQPPVNGGQLPFRDGHGRVSVLVFLGYGVLNLISSVVFSEVQAQICRIFLDGYGVFVGIKRLHEVTAAQLVMLVDKVSIVFNKVNTVSSRVTTVDRVTTTRWIKTKIT</sequence>
<protein>
    <recommendedName>
        <fullName evidence="1">Reverse transcriptase Ty1/copia-type domain-containing protein</fullName>
    </recommendedName>
</protein>
<reference evidence="2" key="1">
    <citation type="journal article" date="2019" name="Sci. Rep.">
        <title>Draft genome of Tanacetum cinerariifolium, the natural source of mosquito coil.</title>
        <authorList>
            <person name="Yamashiro T."/>
            <person name="Shiraishi A."/>
            <person name="Satake H."/>
            <person name="Nakayama K."/>
        </authorList>
    </citation>
    <scope>NUCLEOTIDE SEQUENCE</scope>
</reference>
<feature type="domain" description="Reverse transcriptase Ty1/copia-type" evidence="1">
    <location>
        <begin position="11"/>
        <end position="120"/>
    </location>
</feature>
<dbReference type="InterPro" id="IPR013103">
    <property type="entry name" value="RVT_2"/>
</dbReference>
<gene>
    <name evidence="2" type="ORF">Tci_051646</name>
</gene>
<dbReference type="Pfam" id="PF07727">
    <property type="entry name" value="RVT_2"/>
    <property type="match status" value="1"/>
</dbReference>
<evidence type="ECO:0000259" key="1">
    <source>
        <dbReference type="Pfam" id="PF07727"/>
    </source>
</evidence>
<dbReference type="PANTHER" id="PTHR11439">
    <property type="entry name" value="GAG-POL-RELATED RETROTRANSPOSON"/>
    <property type="match status" value="1"/>
</dbReference>
<organism evidence="2">
    <name type="scientific">Tanacetum cinerariifolium</name>
    <name type="common">Dalmatian daisy</name>
    <name type="synonym">Chrysanthemum cinerariifolium</name>
    <dbReference type="NCBI Taxonomy" id="118510"/>
    <lineage>
        <taxon>Eukaryota</taxon>
        <taxon>Viridiplantae</taxon>
        <taxon>Streptophyta</taxon>
        <taxon>Embryophyta</taxon>
        <taxon>Tracheophyta</taxon>
        <taxon>Spermatophyta</taxon>
        <taxon>Magnoliopsida</taxon>
        <taxon>eudicotyledons</taxon>
        <taxon>Gunneridae</taxon>
        <taxon>Pentapetalae</taxon>
        <taxon>asterids</taxon>
        <taxon>campanulids</taxon>
        <taxon>Asterales</taxon>
        <taxon>Asteraceae</taxon>
        <taxon>Asteroideae</taxon>
        <taxon>Anthemideae</taxon>
        <taxon>Anthemidinae</taxon>
        <taxon>Tanacetum</taxon>
    </lineage>
</organism>